<name>A0A2G8S2B4_9APHY</name>
<dbReference type="Proteomes" id="UP000230002">
    <property type="component" value="Unassembled WGS sequence"/>
</dbReference>
<gene>
    <name evidence="1" type="ORF">GSI_10006</name>
</gene>
<keyword evidence="2" id="KW-1185">Reference proteome</keyword>
<protein>
    <submittedName>
        <fullName evidence="1">Uncharacterized protein</fullName>
    </submittedName>
</protein>
<dbReference type="EMBL" id="AYKW01000033">
    <property type="protein sequence ID" value="PIL27884.1"/>
    <property type="molecule type" value="Genomic_DNA"/>
</dbReference>
<organism evidence="1 2">
    <name type="scientific">Ganoderma sinense ZZ0214-1</name>
    <dbReference type="NCBI Taxonomy" id="1077348"/>
    <lineage>
        <taxon>Eukaryota</taxon>
        <taxon>Fungi</taxon>
        <taxon>Dikarya</taxon>
        <taxon>Basidiomycota</taxon>
        <taxon>Agaricomycotina</taxon>
        <taxon>Agaricomycetes</taxon>
        <taxon>Polyporales</taxon>
        <taxon>Polyporaceae</taxon>
        <taxon>Ganoderma</taxon>
    </lineage>
</organism>
<proteinExistence type="predicted"/>
<comment type="caution">
    <text evidence="1">The sequence shown here is derived from an EMBL/GenBank/DDBJ whole genome shotgun (WGS) entry which is preliminary data.</text>
</comment>
<accession>A0A2G8S2B4</accession>
<evidence type="ECO:0000313" key="2">
    <source>
        <dbReference type="Proteomes" id="UP000230002"/>
    </source>
</evidence>
<dbReference type="AlphaFoldDB" id="A0A2G8S2B4"/>
<evidence type="ECO:0000313" key="1">
    <source>
        <dbReference type="EMBL" id="PIL27884.1"/>
    </source>
</evidence>
<reference evidence="1 2" key="1">
    <citation type="journal article" date="2015" name="Sci. Rep.">
        <title>Chromosome-level genome map provides insights into diverse defense mechanisms in the medicinal fungus Ganoderma sinense.</title>
        <authorList>
            <person name="Zhu Y."/>
            <person name="Xu J."/>
            <person name="Sun C."/>
            <person name="Zhou S."/>
            <person name="Xu H."/>
            <person name="Nelson D.R."/>
            <person name="Qian J."/>
            <person name="Song J."/>
            <person name="Luo H."/>
            <person name="Xiang L."/>
            <person name="Li Y."/>
            <person name="Xu Z."/>
            <person name="Ji A."/>
            <person name="Wang L."/>
            <person name="Lu S."/>
            <person name="Hayward A."/>
            <person name="Sun W."/>
            <person name="Li X."/>
            <person name="Schwartz D.C."/>
            <person name="Wang Y."/>
            <person name="Chen S."/>
        </authorList>
    </citation>
    <scope>NUCLEOTIDE SEQUENCE [LARGE SCALE GENOMIC DNA]</scope>
    <source>
        <strain evidence="1 2">ZZ0214-1</strain>
    </source>
</reference>
<sequence length="421" mass="44861">MDEGARTRGVQQERYRVVMEQASTTIGSNSPVLCRPCFFKLGRFVSSTPPSRPSLRSSVGLAPRFPLPGERVPTPRLAVSISSSVIWPSSLELGSGALRFRECSLPSVNALGCERARSPRSSASLRFSSSTTISAPSMIARCTNTYCRRLWHRLIRCSRMSSITRRIGSLYDDSNGGDASECSFRGSFNVGYGVSIGRSSTGGSSAWFAVEGAASDEECTSDRHVFSLWLWAASNGRVGAAVATCCSEAEGSEDDVDRCLASEDSSSRGGDGLVIDSFAVFPTIEFVELSAWLVGGLADAASRDRERLRVRDEPEWERTEKESELVSDGCRRGANRCCSTISPFAVDGVVGLIAVHVSLFNVARRTSSTSSGDAWRSAGGCDGRFSDVRDGGDANTFSSSVCPSTSIGTVSVNPATGTCTS</sequence>